<sequence length="329" mass="37125">MPVKPIIDEIEKEVVDVTNTNFVHNDTSVVPSLKDSDLTYESGVDKKGKKIETCVLFVDIRNSVALTEKHHTQTMGRIYTAFTKAVLKLARHHKGHTRNIIGDRVMVVFPVKDCFTNAVNCATSINHVAEKIINKKFNVDFKCGIGIDFGELRVIKVGIQRNGSENGENKGLVWVGYPANLASRLTDVANKSFEEDYFKVTRHPINPRAIKPMFPMPSIFGTTSNYDPNAPFYLSTTETVELTVEEFANSIAQYDDGRLFTGGGKNIKFEKKTRKYSYPPILLSEVVYKGYKKAKPNANDIKGDWWQEQKHDIPNVKGKVYGEDLTWSI</sequence>
<dbReference type="GO" id="GO:0009190">
    <property type="term" value="P:cyclic nucleotide biosynthetic process"/>
    <property type="evidence" value="ECO:0007669"/>
    <property type="project" value="InterPro"/>
</dbReference>
<dbReference type="RefSeq" id="WP_169654253.1">
    <property type="nucleotide sequence ID" value="NZ_JABANE010000002.1"/>
</dbReference>
<evidence type="ECO:0000313" key="3">
    <source>
        <dbReference type="Proteomes" id="UP000576082"/>
    </source>
</evidence>
<keyword evidence="3" id="KW-1185">Reference proteome</keyword>
<reference evidence="2 3" key="1">
    <citation type="submission" date="2020-04" db="EMBL/GenBank/DDBJ databases">
        <title>Flammeovirga sp. SR4, a novel species isolated from seawater.</title>
        <authorList>
            <person name="Wang X."/>
        </authorList>
    </citation>
    <scope>NUCLEOTIDE SEQUENCE [LARGE SCALE GENOMIC DNA]</scope>
    <source>
        <strain evidence="2 3">ATCC 23126</strain>
    </source>
</reference>
<comment type="caution">
    <text evidence="2">The sequence shown here is derived from an EMBL/GenBank/DDBJ whole genome shotgun (WGS) entry which is preliminary data.</text>
</comment>
<proteinExistence type="predicted"/>
<feature type="domain" description="Guanylate cyclase" evidence="1">
    <location>
        <begin position="54"/>
        <end position="186"/>
    </location>
</feature>
<dbReference type="InterPro" id="IPR029787">
    <property type="entry name" value="Nucleotide_cyclase"/>
</dbReference>
<dbReference type="GO" id="GO:0035556">
    <property type="term" value="P:intracellular signal transduction"/>
    <property type="evidence" value="ECO:0007669"/>
    <property type="project" value="InterPro"/>
</dbReference>
<dbReference type="CDD" id="cd07302">
    <property type="entry name" value="CHD"/>
    <property type="match status" value="1"/>
</dbReference>
<dbReference type="GO" id="GO:0004016">
    <property type="term" value="F:adenylate cyclase activity"/>
    <property type="evidence" value="ECO:0007669"/>
    <property type="project" value="UniProtKB-ARBA"/>
</dbReference>
<organism evidence="2 3">
    <name type="scientific">Flammeovirga aprica JL-4</name>
    <dbReference type="NCBI Taxonomy" id="694437"/>
    <lineage>
        <taxon>Bacteria</taxon>
        <taxon>Pseudomonadati</taxon>
        <taxon>Bacteroidota</taxon>
        <taxon>Cytophagia</taxon>
        <taxon>Cytophagales</taxon>
        <taxon>Flammeovirgaceae</taxon>
        <taxon>Flammeovirga</taxon>
    </lineage>
</organism>
<evidence type="ECO:0000259" key="1">
    <source>
        <dbReference type="PROSITE" id="PS50125"/>
    </source>
</evidence>
<dbReference type="PROSITE" id="PS50125">
    <property type="entry name" value="GUANYLATE_CYCLASE_2"/>
    <property type="match status" value="1"/>
</dbReference>
<dbReference type="SUPFAM" id="SSF55073">
    <property type="entry name" value="Nucleotide cyclase"/>
    <property type="match status" value="1"/>
</dbReference>
<dbReference type="EMBL" id="JABANE010000002">
    <property type="protein sequence ID" value="NME66501.1"/>
    <property type="molecule type" value="Genomic_DNA"/>
</dbReference>
<gene>
    <name evidence="2" type="ORF">HHU12_00865</name>
</gene>
<dbReference type="Pfam" id="PF00211">
    <property type="entry name" value="Guanylate_cyc"/>
    <property type="match status" value="1"/>
</dbReference>
<dbReference type="Gene3D" id="3.30.70.1230">
    <property type="entry name" value="Nucleotide cyclase"/>
    <property type="match status" value="1"/>
</dbReference>
<accession>A0A7X9NYY2</accession>
<dbReference type="AlphaFoldDB" id="A0A7X9NYY2"/>
<dbReference type="Proteomes" id="UP000576082">
    <property type="component" value="Unassembled WGS sequence"/>
</dbReference>
<name>A0A7X9NYY2_9BACT</name>
<dbReference type="InterPro" id="IPR001054">
    <property type="entry name" value="A/G_cyclase"/>
</dbReference>
<evidence type="ECO:0000313" key="2">
    <source>
        <dbReference type="EMBL" id="NME66501.1"/>
    </source>
</evidence>
<protein>
    <submittedName>
        <fullName evidence="2">Adenylate/guanylate cyclase domain-containing protein</fullName>
    </submittedName>
</protein>